<dbReference type="EMBL" id="KQ978009">
    <property type="protein sequence ID" value="KYM98186.1"/>
    <property type="molecule type" value="Genomic_DNA"/>
</dbReference>
<feature type="non-terminal residue" evidence="2">
    <location>
        <position position="1"/>
    </location>
</feature>
<protein>
    <submittedName>
        <fullName evidence="2">Uncharacterized protein</fullName>
    </submittedName>
</protein>
<feature type="region of interest" description="Disordered" evidence="1">
    <location>
        <begin position="54"/>
        <end position="95"/>
    </location>
</feature>
<accession>A0A195CD96</accession>
<feature type="compositionally biased region" description="Acidic residues" evidence="1">
    <location>
        <begin position="72"/>
        <end position="89"/>
    </location>
</feature>
<evidence type="ECO:0000313" key="2">
    <source>
        <dbReference type="EMBL" id="KYM98186.1"/>
    </source>
</evidence>
<reference evidence="2 3" key="1">
    <citation type="submission" date="2016-03" db="EMBL/GenBank/DDBJ databases">
        <title>Cyphomyrmex costatus WGS genome.</title>
        <authorList>
            <person name="Nygaard S."/>
            <person name="Hu H."/>
            <person name="Boomsma J."/>
            <person name="Zhang G."/>
        </authorList>
    </citation>
    <scope>NUCLEOTIDE SEQUENCE [LARGE SCALE GENOMIC DNA]</scope>
    <source>
        <strain evidence="2">MS0001</strain>
        <tissue evidence="2">Whole body</tissue>
    </source>
</reference>
<proteinExistence type="predicted"/>
<organism evidence="2 3">
    <name type="scientific">Cyphomyrmex costatus</name>
    <dbReference type="NCBI Taxonomy" id="456900"/>
    <lineage>
        <taxon>Eukaryota</taxon>
        <taxon>Metazoa</taxon>
        <taxon>Ecdysozoa</taxon>
        <taxon>Arthropoda</taxon>
        <taxon>Hexapoda</taxon>
        <taxon>Insecta</taxon>
        <taxon>Pterygota</taxon>
        <taxon>Neoptera</taxon>
        <taxon>Endopterygota</taxon>
        <taxon>Hymenoptera</taxon>
        <taxon>Apocrita</taxon>
        <taxon>Aculeata</taxon>
        <taxon>Formicoidea</taxon>
        <taxon>Formicidae</taxon>
        <taxon>Myrmicinae</taxon>
        <taxon>Cyphomyrmex</taxon>
    </lineage>
</organism>
<evidence type="ECO:0000313" key="3">
    <source>
        <dbReference type="Proteomes" id="UP000078542"/>
    </source>
</evidence>
<evidence type="ECO:0000256" key="1">
    <source>
        <dbReference type="SAM" id="MobiDB-lite"/>
    </source>
</evidence>
<gene>
    <name evidence="2" type="ORF">ALC62_11177</name>
</gene>
<sequence>LSYSRNMVCKASPDAKVKRKFTVTLPTEASRYFKGQRGNLIRVSDPDNYVGVIKERGEISLPRSAASRGDDDHGDDDDDGDGDDDDDDDSAKKSSQLEFMMADLLLFSSRRFRSS</sequence>
<keyword evidence="3" id="KW-1185">Reference proteome</keyword>
<name>A0A195CD96_9HYME</name>
<dbReference type="Proteomes" id="UP000078542">
    <property type="component" value="Unassembled WGS sequence"/>
</dbReference>
<dbReference type="AlphaFoldDB" id="A0A195CD96"/>